<dbReference type="Gene3D" id="1.10.10.10">
    <property type="entry name" value="Winged helix-like DNA-binding domain superfamily/Winged helix DNA-binding domain"/>
    <property type="match status" value="1"/>
</dbReference>
<dbReference type="Pfam" id="PF04297">
    <property type="entry name" value="UPF0122"/>
    <property type="match status" value="1"/>
</dbReference>
<comment type="similarity">
    <text evidence="1 3">Belongs to the UPF0122 family.</text>
</comment>
<dbReference type="NCBIfam" id="NF001070">
    <property type="entry name" value="PRK00118.1-6"/>
    <property type="match status" value="1"/>
</dbReference>
<dbReference type="SUPFAM" id="SSF88659">
    <property type="entry name" value="Sigma3 and sigma4 domains of RNA polymerase sigma factors"/>
    <property type="match status" value="1"/>
</dbReference>
<name>A0A9D9E5U3_9LACO</name>
<dbReference type="InterPro" id="IPR007394">
    <property type="entry name" value="UPF0122"/>
</dbReference>
<organism evidence="4 5">
    <name type="scientific">Candidatus Gallilactobacillus intestinavium</name>
    <dbReference type="NCBI Taxonomy" id="2840838"/>
    <lineage>
        <taxon>Bacteria</taxon>
        <taxon>Bacillati</taxon>
        <taxon>Bacillota</taxon>
        <taxon>Bacilli</taxon>
        <taxon>Lactobacillales</taxon>
        <taxon>Lactobacillaceae</taxon>
        <taxon>Lactobacillaceae incertae sedis</taxon>
        <taxon>Candidatus Gallilactobacillus</taxon>
    </lineage>
</organism>
<evidence type="ECO:0000313" key="4">
    <source>
        <dbReference type="EMBL" id="MBO8441112.1"/>
    </source>
</evidence>
<dbReference type="EMBL" id="JADIMP010000027">
    <property type="protein sequence ID" value="MBO8441112.1"/>
    <property type="molecule type" value="Genomic_DNA"/>
</dbReference>
<evidence type="ECO:0000256" key="2">
    <source>
        <dbReference type="ARBA" id="ARBA00024764"/>
    </source>
</evidence>
<dbReference type="GO" id="GO:0003677">
    <property type="term" value="F:DNA binding"/>
    <property type="evidence" value="ECO:0007669"/>
    <property type="project" value="UniProtKB-KW"/>
</dbReference>
<reference evidence="4" key="1">
    <citation type="submission" date="2020-10" db="EMBL/GenBank/DDBJ databases">
        <authorList>
            <person name="Gilroy R."/>
        </authorList>
    </citation>
    <scope>NUCLEOTIDE SEQUENCE</scope>
    <source>
        <strain evidence="4">C6-149</strain>
    </source>
</reference>
<dbReference type="NCBIfam" id="NF045758">
    <property type="entry name" value="YlxM"/>
    <property type="match status" value="1"/>
</dbReference>
<dbReference type="AlphaFoldDB" id="A0A9D9E5U3"/>
<dbReference type="PANTHER" id="PTHR40083:SF1">
    <property type="entry name" value="UPF0122 PROTEIN YLXM"/>
    <property type="match status" value="1"/>
</dbReference>
<dbReference type="HAMAP" id="MF_00245">
    <property type="entry name" value="UPF0122"/>
    <property type="match status" value="1"/>
</dbReference>
<proteinExistence type="inferred from homology"/>
<dbReference type="InterPro" id="IPR036388">
    <property type="entry name" value="WH-like_DNA-bd_sf"/>
</dbReference>
<dbReference type="PANTHER" id="PTHR40083">
    <property type="entry name" value="UPF0122 PROTEIN CBO2450/CLC_2298"/>
    <property type="match status" value="1"/>
</dbReference>
<sequence>MELEKNNRMNYLISFYENLLTSKQKEYIEEYYVDDFSLSEIAENYQVSRQAVYDNIQRTEKILEEYESKLHLYHNFLKCNQQLKDIQQYVSQHYTDQKLSELLKQLDQSLG</sequence>
<keyword evidence="4" id="KW-0238">DNA-binding</keyword>
<accession>A0A9D9E5U3</accession>
<comment type="function">
    <text evidence="2 3">Might take part in the signal recognition particle (SRP) pathway. This is inferred from the conservation of its genetic proximity to ftsY/ffh. May be a regulatory protein.</text>
</comment>
<dbReference type="NCBIfam" id="NF001068">
    <property type="entry name" value="PRK00118.1-4"/>
    <property type="match status" value="1"/>
</dbReference>
<evidence type="ECO:0000256" key="3">
    <source>
        <dbReference type="HAMAP-Rule" id="MF_00245"/>
    </source>
</evidence>
<dbReference type="InterPro" id="IPR054831">
    <property type="entry name" value="UPF0122_fam_protein"/>
</dbReference>
<evidence type="ECO:0000313" key="5">
    <source>
        <dbReference type="Proteomes" id="UP000823614"/>
    </source>
</evidence>
<dbReference type="Proteomes" id="UP000823614">
    <property type="component" value="Unassembled WGS sequence"/>
</dbReference>
<gene>
    <name evidence="4" type="ORF">IAA89_01485</name>
</gene>
<protein>
    <recommendedName>
        <fullName evidence="3">UPF0122 protein IAA89_01485</fullName>
    </recommendedName>
</protein>
<comment type="caution">
    <text evidence="4">The sequence shown here is derived from an EMBL/GenBank/DDBJ whole genome shotgun (WGS) entry which is preliminary data.</text>
</comment>
<evidence type="ECO:0000256" key="1">
    <source>
        <dbReference type="ARBA" id="ARBA00008720"/>
    </source>
</evidence>
<dbReference type="InterPro" id="IPR013324">
    <property type="entry name" value="RNA_pol_sigma_r3/r4-like"/>
</dbReference>
<reference evidence="4" key="2">
    <citation type="journal article" date="2021" name="PeerJ">
        <title>Extensive microbial diversity within the chicken gut microbiome revealed by metagenomics and culture.</title>
        <authorList>
            <person name="Gilroy R."/>
            <person name="Ravi A."/>
            <person name="Getino M."/>
            <person name="Pursley I."/>
            <person name="Horton D.L."/>
            <person name="Alikhan N.F."/>
            <person name="Baker D."/>
            <person name="Gharbi K."/>
            <person name="Hall N."/>
            <person name="Watson M."/>
            <person name="Adriaenssens E.M."/>
            <person name="Foster-Nyarko E."/>
            <person name="Jarju S."/>
            <person name="Secka A."/>
            <person name="Antonio M."/>
            <person name="Oren A."/>
            <person name="Chaudhuri R.R."/>
            <person name="La Ragione R."/>
            <person name="Hildebrand F."/>
            <person name="Pallen M.J."/>
        </authorList>
    </citation>
    <scope>NUCLEOTIDE SEQUENCE</scope>
    <source>
        <strain evidence="4">C6-149</strain>
    </source>
</reference>